<feature type="compositionally biased region" description="Polar residues" evidence="1">
    <location>
        <begin position="1143"/>
        <end position="1157"/>
    </location>
</feature>
<proteinExistence type="predicted"/>
<feature type="compositionally biased region" description="Polar residues" evidence="1">
    <location>
        <begin position="1290"/>
        <end position="1304"/>
    </location>
</feature>
<feature type="compositionally biased region" description="Polar residues" evidence="1">
    <location>
        <begin position="1368"/>
        <end position="1400"/>
    </location>
</feature>
<dbReference type="PANTHER" id="PTHR42064">
    <property type="entry name" value="YALI0F28677P"/>
    <property type="match status" value="1"/>
</dbReference>
<reference evidence="2" key="1">
    <citation type="submission" date="2021-01" db="EMBL/GenBank/DDBJ databases">
        <title>Chromosome-level genome assembly of a human fungal pathogen reveals clustering of transcriptionally co-regulated genes.</title>
        <authorList>
            <person name="Voorhies M."/>
            <person name="Cohen S."/>
            <person name="Shea T.P."/>
            <person name="Petrus S."/>
            <person name="Munoz J.F."/>
            <person name="Poplawski S."/>
            <person name="Goldman W.E."/>
            <person name="Michael T."/>
            <person name="Cuomo C.A."/>
            <person name="Sil A."/>
            <person name="Beyhan S."/>
        </authorList>
    </citation>
    <scope>NUCLEOTIDE SEQUENCE</scope>
    <source>
        <strain evidence="2">H88</strain>
    </source>
</reference>
<dbReference type="PANTHER" id="PTHR42064:SF1">
    <property type="entry name" value="YALI0F28677P"/>
    <property type="match status" value="1"/>
</dbReference>
<protein>
    <submittedName>
        <fullName evidence="2">Uncharacterized protein</fullName>
    </submittedName>
</protein>
<feature type="region of interest" description="Disordered" evidence="1">
    <location>
        <begin position="1349"/>
        <end position="1400"/>
    </location>
</feature>
<dbReference type="EMBL" id="CP069104">
    <property type="protein sequence ID" value="QSS53241.1"/>
    <property type="molecule type" value="Genomic_DNA"/>
</dbReference>
<name>A0A8A1LH77_AJEC8</name>
<accession>A0A8A1LH77</accession>
<dbReference type="Proteomes" id="UP000663419">
    <property type="component" value="Chromosome 3"/>
</dbReference>
<organism evidence="2 3">
    <name type="scientific">Ajellomyces capsulatus (strain H88)</name>
    <name type="common">Darling's disease fungus</name>
    <name type="synonym">Histoplasma capsulatum</name>
    <dbReference type="NCBI Taxonomy" id="544711"/>
    <lineage>
        <taxon>Eukaryota</taxon>
        <taxon>Fungi</taxon>
        <taxon>Dikarya</taxon>
        <taxon>Ascomycota</taxon>
        <taxon>Pezizomycotina</taxon>
        <taxon>Eurotiomycetes</taxon>
        <taxon>Eurotiomycetidae</taxon>
        <taxon>Onygenales</taxon>
        <taxon>Ajellomycetaceae</taxon>
        <taxon>Histoplasma</taxon>
    </lineage>
</organism>
<feature type="region of interest" description="Disordered" evidence="1">
    <location>
        <begin position="1282"/>
        <end position="1304"/>
    </location>
</feature>
<feature type="compositionally biased region" description="Low complexity" evidence="1">
    <location>
        <begin position="1158"/>
        <end position="1168"/>
    </location>
</feature>
<gene>
    <name evidence="2" type="ORF">I7I53_00436</name>
</gene>
<sequence>MISIQHVCLPSVLAYATATTLPPSPVESPSRCNSPSMCRADPDPDPSKSPAMSSVVSIPQGKGSPSSHSTGHLPPKNHGFPPKLGAQLPNPKASPSSAIQEAQPHIPQDVLEIAKKPVTAPEPVAGIPFSQFAAQFHLKQHQEAQKRSLLQRLRHFRVSICLSTRLLRLGAISQKGLVESFKLGDKASFISIYNNIHDVREACEPSTHGIKNPSVLGHDSLLGFSGTSASDSEIRRPYSFVHQLTPTSRECLLEILTLVRTDPQFLFERIGNLLPSQLSALVPSVHTLEVSDSVFPLASRGRTTQPLFSKRTTAHATAFKEHVLGFERTDPLSALIFNVFASSGSTDSREAQLRLDVWSSTCAKLVSYGGSSHYSLVGHLLSAWSTSTEWKAKPKFEIYLMDVLQKGAFLLQHPETPRRLSHDGELPDPLRTSVAEEFFQSAVRDLFEVLDDSDGGFPRGALEFGNAVLSKLGMTESRKRAVEYIIFQWFFCKFMHNVLLFPESIGLLLDFHISKDARERLLGQISLRAQSQVSRELHTLPQFSYFDAKIRIHIDNMLSHLCNPISSSQVTINPPVAHPATKQNLPERFLLLSPTDIMTILDVLFPKAPPTFFNSSDSFNHHNHSVLSSPNNSFFPQNDAPGRCFEPNLFQGRIDTFSSRSSTAKTVFTTEMSFQDATRSYAVPGTKPVSPVSPQNSLARNADRIRYELSEINESEDRPTMGRPSSEDWALISVSNDGRTVALMPSLDQELESGGSFSNDDPDSRPASSLVDDDREMLQNAIVKLIDDFDHLEDFCHFDPITSATPGTSEPSLKQKFASAMNYCQSQADFVGSHYWWNASRLLQKVYPNFWVTGDHSKLLMPLFSSSRKSIETSTAIIEQCESRIMDLKRAMTRLRSLTVEMMTSLAKLRNKMWYMNDVKNSLRYEEARSVALALQTMAGPASISPIPEPKPRYGSRTLGASFLQKPEIQTMNAMKAPVSQGGRSKLSDEQVDMTSKWLQRSGIDNFCKGEERIHRFCLEIKAAVGKLVGETMYETPVLWSSELYQKERTIYDASGGRPVTGLGASSSLRPSSIASEESLYQAPSSVGVGLRTFDHNFRSLNEAPSIVRKSSFQSLASERWRSSRDATCGDTSSIGDSPGRAISTSASDSTFWSPMHTQAQSTTSASSLHSRPPSMFSDVLTSRRPERNAQGKVAFLDELRQTLTSLLLSDLGSPVWSCGSETDAWFSIYLNQPRIQRQMERRARLERFLAECASSDDENGVPMFHKLRRSRSAGAILLSVQKPAEQDLRTPTPTQSSPLQETPDSFHFAYDTAFRQLMERFSRQSNPYTKLKALQDLRSLVISSLSSRNDSQANEGLGAFAEPPFPQSDSGRFQRNSLSEGSKLPQPQSANYQSPNRNQTACSPVWDSVASYSTFPPSETEIILAMRDLIQTIQPKTLFRDLQFISAFIPSEILNKTHSGTAFLQFGLAAFALKDDVCNSMVEIADNIVSHELSKRHQRHNTLNNHSHQPTTAAAADLCRFNGLEDAKWMWIHTAREGNPVAQRELAILYLTHPEILPRVTLPLTMPRNTFKAEMMYRRDGDSKSDPQSMCLALHWMQLSAAGGDELARNRLREREEFDLIA</sequence>
<dbReference type="VEuPathDB" id="FungiDB:I7I53_00436"/>
<feature type="region of interest" description="Disordered" evidence="1">
    <location>
        <begin position="750"/>
        <end position="771"/>
    </location>
</feature>
<evidence type="ECO:0000256" key="1">
    <source>
        <dbReference type="SAM" id="MobiDB-lite"/>
    </source>
</evidence>
<feature type="region of interest" description="Disordered" evidence="1">
    <location>
        <begin position="20"/>
        <end position="102"/>
    </location>
</feature>
<evidence type="ECO:0000313" key="3">
    <source>
        <dbReference type="Proteomes" id="UP000663419"/>
    </source>
</evidence>
<evidence type="ECO:0000313" key="2">
    <source>
        <dbReference type="EMBL" id="QSS53241.1"/>
    </source>
</evidence>
<feature type="region of interest" description="Disordered" evidence="1">
    <location>
        <begin position="1124"/>
        <end position="1185"/>
    </location>
</feature>